<dbReference type="Pfam" id="PF01457">
    <property type="entry name" value="Peptidase_M8"/>
    <property type="match status" value="1"/>
</dbReference>
<feature type="active site" evidence="7">
    <location>
        <position position="244"/>
    </location>
</feature>
<keyword evidence="5 8" id="KW-0862">Zinc</keyword>
<organism evidence="11">
    <name type="scientific">Achlya hypogyna</name>
    <name type="common">Oomycete</name>
    <name type="synonym">Protoachlya hypogyna</name>
    <dbReference type="NCBI Taxonomy" id="1202772"/>
    <lineage>
        <taxon>Eukaryota</taxon>
        <taxon>Sar</taxon>
        <taxon>Stramenopiles</taxon>
        <taxon>Oomycota</taxon>
        <taxon>Saprolegniomycetes</taxon>
        <taxon>Saprolegniales</taxon>
        <taxon>Achlyaceae</taxon>
        <taxon>Achlya</taxon>
    </lineage>
</organism>
<evidence type="ECO:0000256" key="9">
    <source>
        <dbReference type="PROSITE-ProRule" id="PRU00076"/>
    </source>
</evidence>
<dbReference type="PROSITE" id="PS00022">
    <property type="entry name" value="EGF_1"/>
    <property type="match status" value="1"/>
</dbReference>
<name>A0A0A7CNE4_ACHHY</name>
<dbReference type="Gene3D" id="2.10.25.10">
    <property type="entry name" value="Laminin"/>
    <property type="match status" value="1"/>
</dbReference>
<accession>A0A0A7CNE4</accession>
<keyword evidence="4" id="KW-0378">Hydrolase</keyword>
<comment type="caution">
    <text evidence="9">Lacks conserved residue(s) required for the propagation of feature annotation.</text>
</comment>
<keyword evidence="9" id="KW-0245">EGF-like domain</keyword>
<dbReference type="GO" id="GO:0007155">
    <property type="term" value="P:cell adhesion"/>
    <property type="evidence" value="ECO:0007669"/>
    <property type="project" value="InterPro"/>
</dbReference>
<keyword evidence="6 8" id="KW-0482">Metalloprotease</keyword>
<sequence>MRCILVALLAGTVAHKCVHNSLVEHHLRDISSQMYESHPFDAASRRLEAAVDAASAAIQVPSTPYTSLRITPVIDPASFAALSTDKSNLITNQLLPDAIAFWQNALKVIPINGTWYAQRQCTSMYTTSPPKCASVASNQMCLDQPIPASHFGARQVCSSCRTTSASSCTCSTLPAGAGVANTDYVLYVRAVQTTHCDTSVLAYATSCQLDQYDRPIMGMVNFCPNKLKTTASAYELQLDTAMHELAHALGMTAQMYAYMRNPDGTPRTARDPNTNQPAVLTNYACPNGVTATSVMLPAANTMQFFTERGHSVAKLVTPTVLAYAQSYFNCPSLNGVELENQDAGACFGSHWEERIFEPEMMSPLQSFRNVPSGLTLADAGCYAPLMSMKAYFQDSGWYQVNFSVALPMYWGARRGCGFAMDTCVTLSQSNGTSTPNVPDHYCVNDAIDACTVDLTARAFCTVSSTTGATIPAYDQYFTDTTRGGAAFPDYCPILSGYPQGDCRIGGNLQYPTGTTINLLGEVYGSSSFCLKSTLLSSNNAGWSYKGRTTGCYSATCANGVISITIAAPKGFQVVTCSQKGQAISVASFSGILYCPDPFVVCNTGQCTPACGANMICAGGTCECIDGYARPSAGATSCVSVCPNACSGNGVCNTATATCKCNAGYTGTSCSTAAATTTDSNDSTRQATHGMVLLLSLVAVLVQ</sequence>
<dbReference type="AlphaFoldDB" id="A0A0A7CNE4"/>
<evidence type="ECO:0000256" key="7">
    <source>
        <dbReference type="PIRSR" id="PIRSR601577-1"/>
    </source>
</evidence>
<dbReference type="EMBL" id="KM038504">
    <property type="protein sequence ID" value="AIG55965.1"/>
    <property type="molecule type" value="Genomic_DNA"/>
</dbReference>
<proteinExistence type="inferred from homology"/>
<dbReference type="PROSITE" id="PS01186">
    <property type="entry name" value="EGF_2"/>
    <property type="match status" value="1"/>
</dbReference>
<dbReference type="GO" id="GO:0046872">
    <property type="term" value="F:metal ion binding"/>
    <property type="evidence" value="ECO:0007669"/>
    <property type="project" value="UniProtKB-KW"/>
</dbReference>
<evidence type="ECO:0000256" key="6">
    <source>
        <dbReference type="ARBA" id="ARBA00023049"/>
    </source>
</evidence>
<keyword evidence="3 8" id="KW-0479">Metal-binding</keyword>
<dbReference type="PANTHER" id="PTHR10942">
    <property type="entry name" value="LEISHMANOLYSIN-LIKE PEPTIDASE"/>
    <property type="match status" value="1"/>
</dbReference>
<dbReference type="PANTHER" id="PTHR10942:SF0">
    <property type="entry name" value="LEISHMANOLYSIN-LIKE PEPTIDASE"/>
    <property type="match status" value="1"/>
</dbReference>
<evidence type="ECO:0000256" key="5">
    <source>
        <dbReference type="ARBA" id="ARBA00022833"/>
    </source>
</evidence>
<evidence type="ECO:0000256" key="4">
    <source>
        <dbReference type="ARBA" id="ARBA00022801"/>
    </source>
</evidence>
<comment type="cofactor">
    <cofactor evidence="8">
        <name>Zn(2+)</name>
        <dbReference type="ChEBI" id="CHEBI:29105"/>
    </cofactor>
    <text evidence="8">Binds 1 zinc ion per subunit.</text>
</comment>
<keyword evidence="9" id="KW-1015">Disulfide bond</keyword>
<dbReference type="InterPro" id="IPR001577">
    <property type="entry name" value="Peptidase_M8"/>
</dbReference>
<reference evidence="11" key="1">
    <citation type="journal article" date="2014" name="Genome Biol. Evol.">
        <title>The secreted proteins of Achlya hypogyna and Thraustotheca clavata identify the ancestral oomycete secretome and reveal gene acquisitions by horizontal gene transfer.</title>
        <authorList>
            <person name="Misner I."/>
            <person name="Blouin N."/>
            <person name="Leonard G."/>
            <person name="Richards T.A."/>
            <person name="Lane C.E."/>
        </authorList>
    </citation>
    <scope>NUCLEOTIDE SEQUENCE</scope>
    <source>
        <strain evidence="11">ATCC 48635</strain>
    </source>
</reference>
<feature type="binding site" evidence="8">
    <location>
        <position position="243"/>
    </location>
    <ligand>
        <name>Zn(2+)</name>
        <dbReference type="ChEBI" id="CHEBI:29105"/>
        <note>catalytic</note>
    </ligand>
</feature>
<dbReference type="GO" id="GO:0006508">
    <property type="term" value="P:proteolysis"/>
    <property type="evidence" value="ECO:0007669"/>
    <property type="project" value="UniProtKB-KW"/>
</dbReference>
<evidence type="ECO:0000256" key="3">
    <source>
        <dbReference type="ARBA" id="ARBA00022723"/>
    </source>
</evidence>
<evidence type="ECO:0000313" key="11">
    <source>
        <dbReference type="EMBL" id="AIG55965.1"/>
    </source>
</evidence>
<keyword evidence="2" id="KW-0645">Protease</keyword>
<protein>
    <submittedName>
        <fullName evidence="11">Secreted protein</fullName>
    </submittedName>
</protein>
<feature type="disulfide bond" evidence="9">
    <location>
        <begin position="660"/>
        <end position="669"/>
    </location>
</feature>
<feature type="domain" description="EGF-like" evidence="10">
    <location>
        <begin position="638"/>
        <end position="670"/>
    </location>
</feature>
<evidence type="ECO:0000256" key="2">
    <source>
        <dbReference type="ARBA" id="ARBA00022670"/>
    </source>
</evidence>
<evidence type="ECO:0000259" key="10">
    <source>
        <dbReference type="PROSITE" id="PS50026"/>
    </source>
</evidence>
<dbReference type="Gene3D" id="3.90.132.10">
    <property type="entry name" value="Leishmanolysin , domain 2"/>
    <property type="match status" value="1"/>
</dbReference>
<feature type="binding site" evidence="8">
    <location>
        <position position="350"/>
    </location>
    <ligand>
        <name>Zn(2+)</name>
        <dbReference type="ChEBI" id="CHEBI:29105"/>
        <note>catalytic</note>
    </ligand>
</feature>
<dbReference type="GO" id="GO:0004222">
    <property type="term" value="F:metalloendopeptidase activity"/>
    <property type="evidence" value="ECO:0007669"/>
    <property type="project" value="InterPro"/>
</dbReference>
<comment type="similarity">
    <text evidence="1">Belongs to the peptidase M8 family.</text>
</comment>
<dbReference type="GO" id="GO:0016020">
    <property type="term" value="C:membrane"/>
    <property type="evidence" value="ECO:0007669"/>
    <property type="project" value="InterPro"/>
</dbReference>
<evidence type="ECO:0000256" key="1">
    <source>
        <dbReference type="ARBA" id="ARBA00005860"/>
    </source>
</evidence>
<feature type="disulfide bond" evidence="9">
    <location>
        <begin position="641"/>
        <end position="651"/>
    </location>
</feature>
<dbReference type="InterPro" id="IPR000742">
    <property type="entry name" value="EGF"/>
</dbReference>
<dbReference type="SUPFAM" id="SSF55486">
    <property type="entry name" value="Metalloproteases ('zincins'), catalytic domain"/>
    <property type="match status" value="1"/>
</dbReference>
<feature type="binding site" evidence="8">
    <location>
        <position position="247"/>
    </location>
    <ligand>
        <name>Zn(2+)</name>
        <dbReference type="ChEBI" id="CHEBI:29105"/>
        <note>catalytic</note>
    </ligand>
</feature>
<dbReference type="GO" id="GO:0005737">
    <property type="term" value="C:cytoplasm"/>
    <property type="evidence" value="ECO:0007669"/>
    <property type="project" value="TreeGrafter"/>
</dbReference>
<dbReference type="Gene3D" id="3.10.170.20">
    <property type="match status" value="1"/>
</dbReference>
<evidence type="ECO:0000256" key="8">
    <source>
        <dbReference type="PIRSR" id="PIRSR601577-2"/>
    </source>
</evidence>
<dbReference type="PROSITE" id="PS50026">
    <property type="entry name" value="EGF_3"/>
    <property type="match status" value="1"/>
</dbReference>
<dbReference type="Pfam" id="PF23106">
    <property type="entry name" value="EGF_Teneurin"/>
    <property type="match status" value="1"/>
</dbReference>